<evidence type="ECO:0000259" key="5">
    <source>
        <dbReference type="Pfam" id="PF01555"/>
    </source>
</evidence>
<dbReference type="AlphaFoldDB" id="A0A2S7W9I7"/>
<reference evidence="6 7" key="1">
    <citation type="submission" date="2016-12" db="EMBL/GenBank/DDBJ databases">
        <title>Trade-off between light-utilization and light-protection in marine flavobacteria.</title>
        <authorList>
            <person name="Kumagai Y."/>
            <person name="Yoshizawa S."/>
            <person name="Kogure K."/>
            <person name="Iwasaki W."/>
        </authorList>
    </citation>
    <scope>NUCLEOTIDE SEQUENCE [LARGE SCALE GENOMIC DNA]</scope>
    <source>
        <strain evidence="6 7">KCTC 22729</strain>
    </source>
</reference>
<comment type="similarity">
    <text evidence="1 4">Belongs to the N(4)/N(6)-methyltransferase family.</text>
</comment>
<evidence type="ECO:0000256" key="1">
    <source>
        <dbReference type="ARBA" id="ARBA00006594"/>
    </source>
</evidence>
<dbReference type="PRINTS" id="PR00508">
    <property type="entry name" value="S21N4MTFRASE"/>
</dbReference>
<feature type="domain" description="DNA methylase N-4/N-6" evidence="5">
    <location>
        <begin position="32"/>
        <end position="246"/>
    </location>
</feature>
<keyword evidence="7" id="KW-1185">Reference proteome</keyword>
<evidence type="ECO:0000256" key="3">
    <source>
        <dbReference type="ARBA" id="ARBA00022679"/>
    </source>
</evidence>
<dbReference type="OrthoDB" id="9800801at2"/>
<dbReference type="InterPro" id="IPR029063">
    <property type="entry name" value="SAM-dependent_MTases_sf"/>
</dbReference>
<dbReference type="SUPFAM" id="SSF53335">
    <property type="entry name" value="S-adenosyl-L-methionine-dependent methyltransferases"/>
    <property type="match status" value="1"/>
</dbReference>
<evidence type="ECO:0000256" key="4">
    <source>
        <dbReference type="RuleBase" id="RU362026"/>
    </source>
</evidence>
<dbReference type="Gene3D" id="3.40.50.150">
    <property type="entry name" value="Vaccinia Virus protein VP39"/>
    <property type="match status" value="1"/>
</dbReference>
<evidence type="ECO:0000313" key="7">
    <source>
        <dbReference type="Proteomes" id="UP000237608"/>
    </source>
</evidence>
<sequence>MLKPYFKSDDKNFYLLKGDTMALLPQFEHKFDMVFADPPYFLSNNGISIQNGKIVSVNKGKWDKSEGFDFVNNFNRKWLSLTRDKMKDDATIWISGTYHNIFSIGQILQELDFKILNVITWEKTNPPPNLSCRYFTHSSEIIIWARKKVKVPHYYNYELMKQLNGDKQMKDVWKLPAIAPWEKSCTKHPTQKPLSVLTRLILASTKPNAWILDPFTGSSTTGIAANLANRRFLGIDQEEEFLTISKNRKLEIENPKTAAIYRQKIGGFNDKKELELFLFEEPKIEYENELIF</sequence>
<evidence type="ECO:0000313" key="6">
    <source>
        <dbReference type="EMBL" id="PQJ74243.1"/>
    </source>
</evidence>
<name>A0A2S7W9I7_9FLAO</name>
<keyword evidence="3 6" id="KW-0808">Transferase</keyword>
<dbReference type="PROSITE" id="PS00092">
    <property type="entry name" value="N6_MTASE"/>
    <property type="match status" value="1"/>
</dbReference>
<gene>
    <name evidence="6" type="ORF">BTO13_02680</name>
</gene>
<dbReference type="GO" id="GO:0003677">
    <property type="term" value="F:DNA binding"/>
    <property type="evidence" value="ECO:0007669"/>
    <property type="project" value="InterPro"/>
</dbReference>
<dbReference type="Proteomes" id="UP000237608">
    <property type="component" value="Unassembled WGS sequence"/>
</dbReference>
<dbReference type="EC" id="2.1.1.-" evidence="4"/>
<dbReference type="GO" id="GO:0008170">
    <property type="term" value="F:N-methyltransferase activity"/>
    <property type="evidence" value="ECO:0007669"/>
    <property type="project" value="InterPro"/>
</dbReference>
<proteinExistence type="inferred from homology"/>
<keyword evidence="2 6" id="KW-0489">Methyltransferase</keyword>
<comment type="caution">
    <text evidence="6">The sequence shown here is derived from an EMBL/GenBank/DDBJ whole genome shotgun (WGS) entry which is preliminary data.</text>
</comment>
<organism evidence="6 7">
    <name type="scientific">Polaribacter gangjinensis</name>
    <dbReference type="NCBI Taxonomy" id="574710"/>
    <lineage>
        <taxon>Bacteria</taxon>
        <taxon>Pseudomonadati</taxon>
        <taxon>Bacteroidota</taxon>
        <taxon>Flavobacteriia</taxon>
        <taxon>Flavobacteriales</taxon>
        <taxon>Flavobacteriaceae</taxon>
    </lineage>
</organism>
<dbReference type="InterPro" id="IPR002941">
    <property type="entry name" value="DNA_methylase_N4/N6"/>
</dbReference>
<dbReference type="InterPro" id="IPR002052">
    <property type="entry name" value="DNA_methylase_N6_adenine_CS"/>
</dbReference>
<dbReference type="GO" id="GO:0032259">
    <property type="term" value="P:methylation"/>
    <property type="evidence" value="ECO:0007669"/>
    <property type="project" value="UniProtKB-KW"/>
</dbReference>
<dbReference type="Pfam" id="PF01555">
    <property type="entry name" value="N6_N4_Mtase"/>
    <property type="match status" value="1"/>
</dbReference>
<dbReference type="EMBL" id="MSCL01000001">
    <property type="protein sequence ID" value="PQJ74243.1"/>
    <property type="molecule type" value="Genomic_DNA"/>
</dbReference>
<evidence type="ECO:0000256" key="2">
    <source>
        <dbReference type="ARBA" id="ARBA00022603"/>
    </source>
</evidence>
<dbReference type="InterPro" id="IPR001091">
    <property type="entry name" value="RM_Methyltransferase"/>
</dbReference>
<protein>
    <recommendedName>
        <fullName evidence="4">Methyltransferase</fullName>
        <ecNumber evidence="4">2.1.1.-</ecNumber>
    </recommendedName>
</protein>
<accession>A0A2S7W9I7</accession>
<dbReference type="RefSeq" id="WP_105045393.1">
    <property type="nucleotide sequence ID" value="NZ_CP150662.1"/>
</dbReference>